<evidence type="ECO:0000313" key="1">
    <source>
        <dbReference type="EMBL" id="CAG5107031.1"/>
    </source>
</evidence>
<dbReference type="Proteomes" id="UP000786811">
    <property type="component" value="Unassembled WGS sequence"/>
</dbReference>
<accession>A0A8J2MS72</accession>
<gene>
    <name evidence="1" type="ORF">HICCMSTLAB_LOCUS12551</name>
</gene>
<proteinExistence type="predicted"/>
<sequence>MGRKSKYRFETYESAKNSSGGCIAGEERKLFHSHSRREIATTVFLYSRPILQSTSEYPPARTEVLDLTVISDCFIVGKKIIYDNVIFNGTKANLTK</sequence>
<organism evidence="1 2">
    <name type="scientific">Cotesia congregata</name>
    <name type="common">Parasitoid wasp</name>
    <name type="synonym">Apanteles congregatus</name>
    <dbReference type="NCBI Taxonomy" id="51543"/>
    <lineage>
        <taxon>Eukaryota</taxon>
        <taxon>Metazoa</taxon>
        <taxon>Ecdysozoa</taxon>
        <taxon>Arthropoda</taxon>
        <taxon>Hexapoda</taxon>
        <taxon>Insecta</taxon>
        <taxon>Pterygota</taxon>
        <taxon>Neoptera</taxon>
        <taxon>Endopterygota</taxon>
        <taxon>Hymenoptera</taxon>
        <taxon>Apocrita</taxon>
        <taxon>Ichneumonoidea</taxon>
        <taxon>Braconidae</taxon>
        <taxon>Microgastrinae</taxon>
        <taxon>Cotesia</taxon>
    </lineage>
</organism>
<keyword evidence="2" id="KW-1185">Reference proteome</keyword>
<protein>
    <submittedName>
        <fullName evidence="1">Uncharacterized protein</fullName>
    </submittedName>
</protein>
<evidence type="ECO:0000313" key="2">
    <source>
        <dbReference type="Proteomes" id="UP000786811"/>
    </source>
</evidence>
<reference evidence="1" key="1">
    <citation type="submission" date="2021-04" db="EMBL/GenBank/DDBJ databases">
        <authorList>
            <person name="Chebbi M.A.C M."/>
        </authorList>
    </citation>
    <scope>NUCLEOTIDE SEQUENCE</scope>
</reference>
<name>A0A8J2MS72_COTCN</name>
<dbReference type="AlphaFoldDB" id="A0A8J2MS72"/>
<dbReference type="EMBL" id="CAJNRD030001124">
    <property type="protein sequence ID" value="CAG5107031.1"/>
    <property type="molecule type" value="Genomic_DNA"/>
</dbReference>
<comment type="caution">
    <text evidence="1">The sequence shown here is derived from an EMBL/GenBank/DDBJ whole genome shotgun (WGS) entry which is preliminary data.</text>
</comment>